<dbReference type="AlphaFoldDB" id="A0A4S4LQ02"/>
<gene>
    <name evidence="1" type="ORF">EUX98_g9620</name>
</gene>
<dbReference type="Proteomes" id="UP000308730">
    <property type="component" value="Unassembled WGS sequence"/>
</dbReference>
<sequence>MTELSIGGHYYLAVSPGPRSAAERTYHGSCTEEACLAPGFDENTYVSKHAVPGCTCEHIHMPDEAYDIIRGGGIPVVSLVDIGDGKYQLTVKEHNAERHKKPEFIAILHVWSDGDAPDGLLNAEVTYPTMGVLQEEDTT</sequence>
<dbReference type="OrthoDB" id="2426273at2759"/>
<keyword evidence="2" id="KW-1185">Reference proteome</keyword>
<proteinExistence type="predicted"/>
<reference evidence="1 2" key="1">
    <citation type="submission" date="2019-02" db="EMBL/GenBank/DDBJ databases">
        <title>Genome sequencing of the rare red list fungi Antrodiella citrinella (Flaviporus citrinellus).</title>
        <authorList>
            <person name="Buettner E."/>
            <person name="Kellner H."/>
        </authorList>
    </citation>
    <scope>NUCLEOTIDE SEQUENCE [LARGE SCALE GENOMIC DNA]</scope>
    <source>
        <strain evidence="1 2">DSM 108506</strain>
    </source>
</reference>
<protein>
    <submittedName>
        <fullName evidence="1">Uncharacterized protein</fullName>
    </submittedName>
</protein>
<evidence type="ECO:0000313" key="1">
    <source>
        <dbReference type="EMBL" id="THH14384.1"/>
    </source>
</evidence>
<accession>A0A4S4LQ02</accession>
<organism evidence="1 2">
    <name type="scientific">Antrodiella citrinella</name>
    <dbReference type="NCBI Taxonomy" id="2447956"/>
    <lineage>
        <taxon>Eukaryota</taxon>
        <taxon>Fungi</taxon>
        <taxon>Dikarya</taxon>
        <taxon>Basidiomycota</taxon>
        <taxon>Agaricomycotina</taxon>
        <taxon>Agaricomycetes</taxon>
        <taxon>Polyporales</taxon>
        <taxon>Steccherinaceae</taxon>
        <taxon>Antrodiella</taxon>
    </lineage>
</organism>
<evidence type="ECO:0000313" key="2">
    <source>
        <dbReference type="Proteomes" id="UP000308730"/>
    </source>
</evidence>
<dbReference type="EMBL" id="SGPM01000944">
    <property type="protein sequence ID" value="THH14384.1"/>
    <property type="molecule type" value="Genomic_DNA"/>
</dbReference>
<dbReference type="PANTHER" id="PTHR39596">
    <property type="match status" value="1"/>
</dbReference>
<comment type="caution">
    <text evidence="1">The sequence shown here is derived from an EMBL/GenBank/DDBJ whole genome shotgun (WGS) entry which is preliminary data.</text>
</comment>
<dbReference type="PANTHER" id="PTHR39596:SF3">
    <property type="entry name" value="HETEROKARYON INCOMPATIBILITY DOMAIN-CONTAINING PROTEIN"/>
    <property type="match status" value="1"/>
</dbReference>
<name>A0A4S4LQ02_9APHY</name>